<keyword evidence="5 14" id="KW-0444">Lipid biosynthesis</keyword>
<keyword evidence="8" id="KW-0443">Lipid metabolism</keyword>
<dbReference type="SUPFAM" id="SSF53901">
    <property type="entry name" value="Thiolase-like"/>
    <property type="match status" value="2"/>
</dbReference>
<dbReference type="InterPro" id="IPR000794">
    <property type="entry name" value="Beta-ketoacyl_synthase"/>
</dbReference>
<evidence type="ECO:0000256" key="12">
    <source>
        <dbReference type="ARBA" id="ARBA00047318"/>
    </source>
</evidence>
<dbReference type="Gene3D" id="3.40.47.10">
    <property type="match status" value="1"/>
</dbReference>
<dbReference type="Pfam" id="PF00109">
    <property type="entry name" value="ketoacyl-synt"/>
    <property type="match status" value="1"/>
</dbReference>
<evidence type="ECO:0000256" key="1">
    <source>
        <dbReference type="ARBA" id="ARBA00005194"/>
    </source>
</evidence>
<keyword evidence="6 14" id="KW-0808">Transferase</keyword>
<evidence type="ECO:0000256" key="4">
    <source>
        <dbReference type="ARBA" id="ARBA00014657"/>
    </source>
</evidence>
<dbReference type="PANTHER" id="PTHR11712">
    <property type="entry name" value="POLYKETIDE SYNTHASE-RELATED"/>
    <property type="match status" value="1"/>
</dbReference>
<comment type="similarity">
    <text evidence="2 14 15">Belongs to the thiolase-like superfamily. Beta-ketoacyl-ACP synthases family.</text>
</comment>
<evidence type="ECO:0000256" key="3">
    <source>
        <dbReference type="ARBA" id="ARBA00012356"/>
    </source>
</evidence>
<dbReference type="RefSeq" id="WP_378109718.1">
    <property type="nucleotide sequence ID" value="NZ_JBHSNC010000001.1"/>
</dbReference>
<dbReference type="PANTHER" id="PTHR11712:SF336">
    <property type="entry name" value="3-OXOACYL-[ACYL-CARRIER-PROTEIN] SYNTHASE, MITOCHONDRIAL"/>
    <property type="match status" value="1"/>
</dbReference>
<evidence type="ECO:0000313" key="18">
    <source>
        <dbReference type="Proteomes" id="UP001596108"/>
    </source>
</evidence>
<dbReference type="SMART" id="SM00825">
    <property type="entry name" value="PKS_KS"/>
    <property type="match status" value="1"/>
</dbReference>
<dbReference type="EC" id="2.3.1.179" evidence="3 14"/>
<evidence type="ECO:0000256" key="13">
    <source>
        <dbReference type="ARBA" id="ARBA00047659"/>
    </source>
</evidence>
<dbReference type="InterPro" id="IPR020841">
    <property type="entry name" value="PKS_Beta-ketoAc_synthase_dom"/>
</dbReference>
<proteinExistence type="inferred from homology"/>
<dbReference type="InterPro" id="IPR014030">
    <property type="entry name" value="Ketoacyl_synth_N"/>
</dbReference>
<evidence type="ECO:0000313" key="17">
    <source>
        <dbReference type="EMBL" id="MFC5527913.1"/>
    </source>
</evidence>
<evidence type="ECO:0000256" key="6">
    <source>
        <dbReference type="ARBA" id="ARBA00022679"/>
    </source>
</evidence>
<protein>
    <recommendedName>
        <fullName evidence="4 14">3-oxoacyl-[acyl-carrier-protein] synthase 2</fullName>
        <ecNumber evidence="3 14">2.3.1.179</ecNumber>
    </recommendedName>
</protein>
<dbReference type="InterPro" id="IPR014031">
    <property type="entry name" value="Ketoacyl_synth_C"/>
</dbReference>
<evidence type="ECO:0000256" key="15">
    <source>
        <dbReference type="RuleBase" id="RU003694"/>
    </source>
</evidence>
<evidence type="ECO:0000256" key="9">
    <source>
        <dbReference type="ARBA" id="ARBA00023160"/>
    </source>
</evidence>
<evidence type="ECO:0000256" key="14">
    <source>
        <dbReference type="PIRNR" id="PIRNR000447"/>
    </source>
</evidence>
<dbReference type="NCBIfam" id="NF005589">
    <property type="entry name" value="PRK07314.1"/>
    <property type="match status" value="1"/>
</dbReference>
<evidence type="ECO:0000256" key="7">
    <source>
        <dbReference type="ARBA" id="ARBA00022832"/>
    </source>
</evidence>
<keyword evidence="9 14" id="KW-0275">Fatty acid biosynthesis</keyword>
<organism evidence="17 18">
    <name type="scientific">Cohnella yongneupensis</name>
    <dbReference type="NCBI Taxonomy" id="425006"/>
    <lineage>
        <taxon>Bacteria</taxon>
        <taxon>Bacillati</taxon>
        <taxon>Bacillota</taxon>
        <taxon>Bacilli</taxon>
        <taxon>Bacillales</taxon>
        <taxon>Paenibacillaceae</taxon>
        <taxon>Cohnella</taxon>
    </lineage>
</organism>
<keyword evidence="10 14" id="KW-0012">Acyltransferase</keyword>
<dbReference type="Pfam" id="PF02801">
    <property type="entry name" value="Ketoacyl-synt_C"/>
    <property type="match status" value="1"/>
</dbReference>
<accession>A0ABW0QT20</accession>
<dbReference type="PIRSF" id="PIRSF000447">
    <property type="entry name" value="KAS_II"/>
    <property type="match status" value="1"/>
</dbReference>
<keyword evidence="7" id="KW-0276">Fatty acid metabolism</keyword>
<dbReference type="GO" id="GO:0004315">
    <property type="term" value="F:3-oxoacyl-[acyl-carrier-protein] synthase activity"/>
    <property type="evidence" value="ECO:0007669"/>
    <property type="project" value="UniProtKB-EC"/>
</dbReference>
<dbReference type="NCBIfam" id="TIGR03150">
    <property type="entry name" value="fabF"/>
    <property type="match status" value="1"/>
</dbReference>
<feature type="domain" description="Ketosynthase family 3 (KS3)" evidence="16">
    <location>
        <begin position="2"/>
        <end position="410"/>
    </location>
</feature>
<gene>
    <name evidence="17" type="primary">fabF</name>
    <name evidence="17" type="ORF">ACFPQ4_00355</name>
</gene>
<evidence type="ECO:0000259" key="16">
    <source>
        <dbReference type="PROSITE" id="PS52004"/>
    </source>
</evidence>
<name>A0ABW0QT20_9BACL</name>
<dbReference type="PROSITE" id="PS52004">
    <property type="entry name" value="KS3_2"/>
    <property type="match status" value="1"/>
</dbReference>
<dbReference type="CDD" id="cd00834">
    <property type="entry name" value="KAS_I_II"/>
    <property type="match status" value="1"/>
</dbReference>
<dbReference type="InterPro" id="IPR016039">
    <property type="entry name" value="Thiolase-like"/>
</dbReference>
<reference evidence="18" key="1">
    <citation type="journal article" date="2019" name="Int. J. Syst. Evol. Microbiol.">
        <title>The Global Catalogue of Microorganisms (GCM) 10K type strain sequencing project: providing services to taxonomists for standard genome sequencing and annotation.</title>
        <authorList>
            <consortium name="The Broad Institute Genomics Platform"/>
            <consortium name="The Broad Institute Genome Sequencing Center for Infectious Disease"/>
            <person name="Wu L."/>
            <person name="Ma J."/>
        </authorList>
    </citation>
    <scope>NUCLEOTIDE SEQUENCE [LARGE SCALE GENOMIC DNA]</scope>
    <source>
        <strain evidence="18">CGMCC 1.18578</strain>
    </source>
</reference>
<evidence type="ECO:0000256" key="10">
    <source>
        <dbReference type="ARBA" id="ARBA00023315"/>
    </source>
</evidence>
<evidence type="ECO:0000256" key="11">
    <source>
        <dbReference type="ARBA" id="ARBA00024006"/>
    </source>
</evidence>
<evidence type="ECO:0000256" key="5">
    <source>
        <dbReference type="ARBA" id="ARBA00022516"/>
    </source>
</evidence>
<comment type="catalytic activity">
    <reaction evidence="12 14">
        <text>(9Z)-hexadecenoyl-[ACP] + malonyl-[ACP] + H(+) = 3-oxo-(11Z)-octadecenoyl-[ACP] + holo-[ACP] + CO2</text>
        <dbReference type="Rhea" id="RHEA:55040"/>
        <dbReference type="Rhea" id="RHEA-COMP:9623"/>
        <dbReference type="Rhea" id="RHEA-COMP:9685"/>
        <dbReference type="Rhea" id="RHEA-COMP:10800"/>
        <dbReference type="Rhea" id="RHEA-COMP:14074"/>
        <dbReference type="ChEBI" id="CHEBI:15378"/>
        <dbReference type="ChEBI" id="CHEBI:16526"/>
        <dbReference type="ChEBI" id="CHEBI:64479"/>
        <dbReference type="ChEBI" id="CHEBI:78449"/>
        <dbReference type="ChEBI" id="CHEBI:83989"/>
        <dbReference type="ChEBI" id="CHEBI:138538"/>
        <dbReference type="EC" id="2.3.1.179"/>
    </reaction>
</comment>
<comment type="caution">
    <text evidence="17">The sequence shown here is derived from an EMBL/GenBank/DDBJ whole genome shotgun (WGS) entry which is preliminary data.</text>
</comment>
<comment type="function">
    <text evidence="11 14">Involved in the type II fatty acid elongation cycle. Catalyzes the elongation of a wide range of acyl-ACP by the addition of two carbons from malonyl-ACP to an acyl acceptor. Can efficiently catalyze the conversion of palmitoleoyl-ACP (cis-hexadec-9-enoyl-ACP) to cis-vaccenoyl-ACP (cis-octadec-11-enoyl-ACP), an essential step in the thermal regulation of fatty acid composition.</text>
</comment>
<dbReference type="EMBL" id="JBHSNC010000001">
    <property type="protein sequence ID" value="MFC5527913.1"/>
    <property type="molecule type" value="Genomic_DNA"/>
</dbReference>
<keyword evidence="18" id="KW-1185">Reference proteome</keyword>
<sequence length="425" mass="45698">MNNRVVVTGMGCVTPIGMDKETTWQNAINGLSGIRRISDHRTEQLPVKLAAEILDFDPLKVMDGKEARRMDRFMQFAIAAADEAIRDSGLVIGVNADPLRTGVWIGSGVGGITTFELGMREVLERGYGRISPFAMPMFLPNMAASQVAIRVGARGILECSVTACASGSNSIGEAFRKIERGDADIMIAGGTEAPVCKVGLASFAAMRALSNQTDPEEGSRPFDKRRDGFVMGEGAGILVLESWNHAHARGAIPYAEVLGYGACGDGFHIAAPRSDGSDWSRAMTMALNDAELSPDRIQYINAHGTSTILNDLTETRAIRKVFGSLAYDIGISSTKSMTGHLLGASGAVEAILSILALRDQIIPPTINYREQEEELDLDYTPNVARRRSLKAVMSNTFAFGGHNAVLVFGQIPNSNSRIVDYDAIP</sequence>
<dbReference type="Proteomes" id="UP001596108">
    <property type="component" value="Unassembled WGS sequence"/>
</dbReference>
<dbReference type="InterPro" id="IPR017568">
    <property type="entry name" value="3-oxoacyl-ACP_synth-2"/>
</dbReference>
<comment type="pathway">
    <text evidence="1 14">Lipid metabolism; fatty acid biosynthesis.</text>
</comment>
<evidence type="ECO:0000256" key="8">
    <source>
        <dbReference type="ARBA" id="ARBA00023098"/>
    </source>
</evidence>
<evidence type="ECO:0000256" key="2">
    <source>
        <dbReference type="ARBA" id="ARBA00008467"/>
    </source>
</evidence>
<comment type="catalytic activity">
    <reaction evidence="13 14">
        <text>a fatty acyl-[ACP] + malonyl-[ACP] + H(+) = a 3-oxoacyl-[ACP] + holo-[ACP] + CO2</text>
        <dbReference type="Rhea" id="RHEA:22836"/>
        <dbReference type="Rhea" id="RHEA-COMP:9623"/>
        <dbReference type="Rhea" id="RHEA-COMP:9685"/>
        <dbReference type="Rhea" id="RHEA-COMP:9916"/>
        <dbReference type="Rhea" id="RHEA-COMP:14125"/>
        <dbReference type="ChEBI" id="CHEBI:15378"/>
        <dbReference type="ChEBI" id="CHEBI:16526"/>
        <dbReference type="ChEBI" id="CHEBI:64479"/>
        <dbReference type="ChEBI" id="CHEBI:78449"/>
        <dbReference type="ChEBI" id="CHEBI:78776"/>
        <dbReference type="ChEBI" id="CHEBI:138651"/>
    </reaction>
</comment>